<reference evidence="1" key="1">
    <citation type="submission" date="2018-02" db="EMBL/GenBank/DDBJ databases">
        <title>Rhizophora mucronata_Transcriptome.</title>
        <authorList>
            <person name="Meera S.P."/>
            <person name="Sreeshan A."/>
            <person name="Augustine A."/>
        </authorList>
    </citation>
    <scope>NUCLEOTIDE SEQUENCE</scope>
    <source>
        <tissue evidence="1">Leaf</tissue>
    </source>
</reference>
<dbReference type="EMBL" id="GGEC01001152">
    <property type="protein sequence ID" value="MBW81635.1"/>
    <property type="molecule type" value="Transcribed_RNA"/>
</dbReference>
<evidence type="ECO:0000313" key="1">
    <source>
        <dbReference type="EMBL" id="MBW81635.1"/>
    </source>
</evidence>
<dbReference type="GO" id="GO:0036297">
    <property type="term" value="P:interstrand cross-link repair"/>
    <property type="evidence" value="ECO:0007669"/>
    <property type="project" value="InterPro"/>
</dbReference>
<accession>A0A2P2IK77</accession>
<dbReference type="InterPro" id="IPR035428">
    <property type="entry name" value="FANCF"/>
</dbReference>
<dbReference type="PANTHER" id="PTHR14449">
    <property type="entry name" value="FANCONI ANEMIA GROUP F PROTEIN FANCF"/>
    <property type="match status" value="1"/>
</dbReference>
<organism evidence="1">
    <name type="scientific">Rhizophora mucronata</name>
    <name type="common">Asiatic mangrove</name>
    <dbReference type="NCBI Taxonomy" id="61149"/>
    <lineage>
        <taxon>Eukaryota</taxon>
        <taxon>Viridiplantae</taxon>
        <taxon>Streptophyta</taxon>
        <taxon>Embryophyta</taxon>
        <taxon>Tracheophyta</taxon>
        <taxon>Spermatophyta</taxon>
        <taxon>Magnoliopsida</taxon>
        <taxon>eudicotyledons</taxon>
        <taxon>Gunneridae</taxon>
        <taxon>Pentapetalae</taxon>
        <taxon>rosids</taxon>
        <taxon>fabids</taxon>
        <taxon>Malpighiales</taxon>
        <taxon>Rhizophoraceae</taxon>
        <taxon>Rhizophora</taxon>
    </lineage>
</organism>
<dbReference type="PANTHER" id="PTHR14449:SF2">
    <property type="entry name" value="FANCONI ANEMIA GROUP F PROTEIN"/>
    <property type="match status" value="1"/>
</dbReference>
<protein>
    <submittedName>
        <fullName evidence="1">Uncharacterized protein LOC8266480 isoform X1</fullName>
    </submittedName>
</protein>
<dbReference type="GO" id="GO:0043240">
    <property type="term" value="C:Fanconi anaemia nuclear complex"/>
    <property type="evidence" value="ECO:0007669"/>
    <property type="project" value="InterPro"/>
</dbReference>
<dbReference type="AlphaFoldDB" id="A0A2P2IK77"/>
<proteinExistence type="predicted"/>
<sequence length="215" mass="24772">MMVDFVTWDHWKLESLSYFFDKRTVRLVSGASLIFSAPKIQWVQMFEHLNMSAKCKDDNLLATIELLLLGCIASKWNRIIEHFMSVSYESSTISKLHHDVCNLLPGESQSFCSKEEPTNSKESGILEYLGVLLDGQHHLLWKLLPVLTTVAIPLRSPLFRLYLREIETHFRGVSSKKSCIEDWQEHIDCQLAERIWCLYVFHVCGSHVSCGVNNP</sequence>
<name>A0A2P2IK77_RHIMU</name>